<evidence type="ECO:0000256" key="2">
    <source>
        <dbReference type="HAMAP-Rule" id="MF_00274"/>
    </source>
</evidence>
<sequence length="98" mass="11051">MNIQAMMKQAQKLQSDMMKVKDEIDKMEFSSTNGLVTVKINGKKEIIDVKIANDSDFSSDDLEMLQDMIVIAVNDAMKQVDKVTEEKMGRFSSIPGLF</sequence>
<dbReference type="PANTHER" id="PTHR33449">
    <property type="entry name" value="NUCLEOID-ASSOCIATED PROTEIN YBAB"/>
    <property type="match status" value="1"/>
</dbReference>
<keyword evidence="1 2" id="KW-0238">DNA-binding</keyword>
<dbReference type="GO" id="GO:0003677">
    <property type="term" value="F:DNA binding"/>
    <property type="evidence" value="ECO:0007669"/>
    <property type="project" value="UniProtKB-UniRule"/>
</dbReference>
<evidence type="ECO:0000313" key="5">
    <source>
        <dbReference type="Proteomes" id="UP000824232"/>
    </source>
</evidence>
<name>A0A9D1DVK7_9FIRM</name>
<dbReference type="EMBL" id="DVHC01000062">
    <property type="protein sequence ID" value="HIR59718.1"/>
    <property type="molecule type" value="Genomic_DNA"/>
</dbReference>
<proteinExistence type="inferred from homology"/>
<dbReference type="Pfam" id="PF02575">
    <property type="entry name" value="YbaB_DNA_bd"/>
    <property type="match status" value="1"/>
</dbReference>
<protein>
    <recommendedName>
        <fullName evidence="2">Nucleoid-associated protein IAB38_06675</fullName>
    </recommendedName>
</protein>
<keyword evidence="2" id="KW-0963">Cytoplasm</keyword>
<dbReference type="Gene3D" id="3.30.1310.10">
    <property type="entry name" value="Nucleoid-associated protein YbaB-like domain"/>
    <property type="match status" value="1"/>
</dbReference>
<keyword evidence="3" id="KW-0175">Coiled coil</keyword>
<dbReference type="InterPro" id="IPR004401">
    <property type="entry name" value="YbaB/EbfC"/>
</dbReference>
<comment type="subunit">
    <text evidence="2">Homodimer.</text>
</comment>
<dbReference type="GO" id="GO:0043590">
    <property type="term" value="C:bacterial nucleoid"/>
    <property type="evidence" value="ECO:0007669"/>
    <property type="project" value="UniProtKB-UniRule"/>
</dbReference>
<reference evidence="4" key="2">
    <citation type="journal article" date="2021" name="PeerJ">
        <title>Extensive microbial diversity within the chicken gut microbiome revealed by metagenomics and culture.</title>
        <authorList>
            <person name="Gilroy R."/>
            <person name="Ravi A."/>
            <person name="Getino M."/>
            <person name="Pursley I."/>
            <person name="Horton D.L."/>
            <person name="Alikhan N.F."/>
            <person name="Baker D."/>
            <person name="Gharbi K."/>
            <person name="Hall N."/>
            <person name="Watson M."/>
            <person name="Adriaenssens E.M."/>
            <person name="Foster-Nyarko E."/>
            <person name="Jarju S."/>
            <person name="Secka A."/>
            <person name="Antonio M."/>
            <person name="Oren A."/>
            <person name="Chaudhuri R.R."/>
            <person name="La Ragione R."/>
            <person name="Hildebrand F."/>
            <person name="Pallen M.J."/>
        </authorList>
    </citation>
    <scope>NUCLEOTIDE SEQUENCE</scope>
    <source>
        <strain evidence="4">CHK184-20233</strain>
    </source>
</reference>
<dbReference type="NCBIfam" id="TIGR00103">
    <property type="entry name" value="DNA_YbaB_EbfC"/>
    <property type="match status" value="1"/>
</dbReference>
<dbReference type="HAMAP" id="MF_00274">
    <property type="entry name" value="DNA_YbaB_EbfC"/>
    <property type="match status" value="1"/>
</dbReference>
<gene>
    <name evidence="4" type="ORF">IAB38_06675</name>
</gene>
<reference evidence="4" key="1">
    <citation type="submission" date="2020-10" db="EMBL/GenBank/DDBJ databases">
        <authorList>
            <person name="Gilroy R."/>
        </authorList>
    </citation>
    <scope>NUCLEOTIDE SEQUENCE</scope>
    <source>
        <strain evidence="4">CHK184-20233</strain>
    </source>
</reference>
<organism evidence="4 5">
    <name type="scientific">Candidatus Onthousia excrementipullorum</name>
    <dbReference type="NCBI Taxonomy" id="2840884"/>
    <lineage>
        <taxon>Bacteria</taxon>
        <taxon>Bacillati</taxon>
        <taxon>Bacillota</taxon>
        <taxon>Bacilli</taxon>
        <taxon>Candidatus Onthousia</taxon>
    </lineage>
</organism>
<dbReference type="AlphaFoldDB" id="A0A9D1DVK7"/>
<accession>A0A9D1DVK7</accession>
<dbReference type="SUPFAM" id="SSF82607">
    <property type="entry name" value="YbaB-like"/>
    <property type="match status" value="1"/>
</dbReference>
<evidence type="ECO:0000313" key="4">
    <source>
        <dbReference type="EMBL" id="HIR59718.1"/>
    </source>
</evidence>
<comment type="caution">
    <text evidence="4">The sequence shown here is derived from an EMBL/GenBank/DDBJ whole genome shotgun (WGS) entry which is preliminary data.</text>
</comment>
<comment type="similarity">
    <text evidence="2">Belongs to the YbaB/EbfC family.</text>
</comment>
<dbReference type="Proteomes" id="UP000824232">
    <property type="component" value="Unassembled WGS sequence"/>
</dbReference>
<comment type="function">
    <text evidence="2">Binds to DNA and alters its conformation. May be involved in regulation of gene expression, nucleoid organization and DNA protection.</text>
</comment>
<feature type="coiled-coil region" evidence="3">
    <location>
        <begin position="3"/>
        <end position="30"/>
    </location>
</feature>
<dbReference type="PANTHER" id="PTHR33449:SF1">
    <property type="entry name" value="NUCLEOID-ASSOCIATED PROTEIN YBAB"/>
    <property type="match status" value="1"/>
</dbReference>
<comment type="subcellular location">
    <subcellularLocation>
        <location evidence="2">Cytoplasm</location>
        <location evidence="2">Nucleoid</location>
    </subcellularLocation>
</comment>
<dbReference type="PIRSF" id="PIRSF004555">
    <property type="entry name" value="UCP004555"/>
    <property type="match status" value="1"/>
</dbReference>
<evidence type="ECO:0000256" key="1">
    <source>
        <dbReference type="ARBA" id="ARBA00023125"/>
    </source>
</evidence>
<dbReference type="InterPro" id="IPR036894">
    <property type="entry name" value="YbaB-like_sf"/>
</dbReference>
<dbReference type="GO" id="GO:0005829">
    <property type="term" value="C:cytosol"/>
    <property type="evidence" value="ECO:0007669"/>
    <property type="project" value="TreeGrafter"/>
</dbReference>
<evidence type="ECO:0000256" key="3">
    <source>
        <dbReference type="SAM" id="Coils"/>
    </source>
</evidence>